<protein>
    <submittedName>
        <fullName evidence="1">Predicted alpha-1,6-mannanase, GH76 family</fullName>
    </submittedName>
</protein>
<dbReference type="PANTHER" id="PTHR47791">
    <property type="entry name" value="MEIOTICALLY UP-REGULATED GENE 191 PROTEIN"/>
    <property type="match status" value="1"/>
</dbReference>
<dbReference type="Gene3D" id="1.50.10.20">
    <property type="match status" value="1"/>
</dbReference>
<keyword evidence="2" id="KW-1185">Reference proteome</keyword>
<dbReference type="AlphaFoldDB" id="A0A1M5FXB2"/>
<dbReference type="InterPro" id="IPR005198">
    <property type="entry name" value="Glyco_hydro_76"/>
</dbReference>
<evidence type="ECO:0000313" key="1">
    <source>
        <dbReference type="EMBL" id="SHF96200.1"/>
    </source>
</evidence>
<dbReference type="SUPFAM" id="SSF48208">
    <property type="entry name" value="Six-hairpin glycosidases"/>
    <property type="match status" value="1"/>
</dbReference>
<sequence>MLIISSCSNNGADGDSPPVVPTESTYTINWYVAADSSTRTGLIENYWNSRQHYFNYGNRDDREFQYWPQAHALDVLVDAYIRTGDSIFEQYIDVWYEGIYQKNGNTFLNDFYDDMQWNALAMLRTYNITGKEKFKTSVDTIWEEIKTGWTDVADGGIMWAKHTPHSKNAISNSPASILASRLYQLNEKQEYMDWAKKTYQWVRNKLVNKENGAVWDHIEVSEDGEEDIAKDWIFTYNQGVFLGAALELYSITGESGYLDDAIKSADYTLNNMINDDGVFKERGTGDGGLFKGIFIRYLTQLIFEEELPDTTRERYAQFLEHNAEVLWNKGTNKKQVIFDPSWQKKPGNDEEIDLTVHLSGAMIIEAAALLERENILE</sequence>
<organism evidence="1 2">
    <name type="scientific">Fodinibius roseus</name>
    <dbReference type="NCBI Taxonomy" id="1194090"/>
    <lineage>
        <taxon>Bacteria</taxon>
        <taxon>Pseudomonadati</taxon>
        <taxon>Balneolota</taxon>
        <taxon>Balneolia</taxon>
        <taxon>Balneolales</taxon>
        <taxon>Balneolaceae</taxon>
        <taxon>Fodinibius</taxon>
    </lineage>
</organism>
<dbReference type="EMBL" id="FQUS01000016">
    <property type="protein sequence ID" value="SHF96200.1"/>
    <property type="molecule type" value="Genomic_DNA"/>
</dbReference>
<dbReference type="InterPro" id="IPR053169">
    <property type="entry name" value="MUG_Protein"/>
</dbReference>
<reference evidence="1 2" key="1">
    <citation type="submission" date="2016-11" db="EMBL/GenBank/DDBJ databases">
        <authorList>
            <person name="Jaros S."/>
            <person name="Januszkiewicz K."/>
            <person name="Wedrychowicz H."/>
        </authorList>
    </citation>
    <scope>NUCLEOTIDE SEQUENCE [LARGE SCALE GENOMIC DNA]</scope>
    <source>
        <strain evidence="1 2">DSM 21986</strain>
    </source>
</reference>
<dbReference type="Proteomes" id="UP000184041">
    <property type="component" value="Unassembled WGS sequence"/>
</dbReference>
<proteinExistence type="predicted"/>
<dbReference type="PANTHER" id="PTHR47791:SF3">
    <property type="entry name" value="MEIOTICALLY UP-REGULATED GENE 191 PROTEIN"/>
    <property type="match status" value="1"/>
</dbReference>
<evidence type="ECO:0000313" key="2">
    <source>
        <dbReference type="Proteomes" id="UP000184041"/>
    </source>
</evidence>
<name>A0A1M5FXB2_9BACT</name>
<accession>A0A1M5FXB2</accession>
<dbReference type="InterPro" id="IPR014512">
    <property type="entry name" value="O_gly_hydro"/>
</dbReference>
<dbReference type="Pfam" id="PF03663">
    <property type="entry name" value="Glyco_hydro_76"/>
    <property type="match status" value="1"/>
</dbReference>
<gene>
    <name evidence="1" type="ORF">SAMN05443144_11611</name>
</gene>
<dbReference type="PIRSF" id="PIRSF021505">
    <property type="entry name" value="O_gly_hdrol"/>
    <property type="match status" value="1"/>
</dbReference>
<dbReference type="GO" id="GO:0005975">
    <property type="term" value="P:carbohydrate metabolic process"/>
    <property type="evidence" value="ECO:0007669"/>
    <property type="project" value="InterPro"/>
</dbReference>
<dbReference type="InterPro" id="IPR008928">
    <property type="entry name" value="6-hairpin_glycosidase_sf"/>
</dbReference>
<dbReference type="STRING" id="1194090.SAMN05443144_11611"/>